<evidence type="ECO:0000313" key="12">
    <source>
        <dbReference type="Proteomes" id="UP000321261"/>
    </source>
</evidence>
<evidence type="ECO:0000256" key="1">
    <source>
        <dbReference type="ARBA" id="ARBA00000085"/>
    </source>
</evidence>
<feature type="transmembrane region" description="Helical" evidence="9">
    <location>
        <begin position="114"/>
        <end position="134"/>
    </location>
</feature>
<evidence type="ECO:0000256" key="8">
    <source>
        <dbReference type="SAM" id="MobiDB-lite"/>
    </source>
</evidence>
<feature type="transmembrane region" description="Helical" evidence="9">
    <location>
        <begin position="66"/>
        <end position="85"/>
    </location>
</feature>
<dbReference type="InterPro" id="IPR005467">
    <property type="entry name" value="His_kinase_dom"/>
</dbReference>
<gene>
    <name evidence="11" type="ORF">FHX44_114461</name>
</gene>
<evidence type="ECO:0000256" key="5">
    <source>
        <dbReference type="ARBA" id="ARBA00022692"/>
    </source>
</evidence>
<dbReference type="PANTHER" id="PTHR45436">
    <property type="entry name" value="SENSOR HISTIDINE KINASE YKOH"/>
    <property type="match status" value="1"/>
</dbReference>
<feature type="transmembrane region" description="Helical" evidence="9">
    <location>
        <begin position="193"/>
        <end position="214"/>
    </location>
</feature>
<name>A0A561SUJ1_9PSEU</name>
<proteinExistence type="predicted"/>
<comment type="catalytic activity">
    <reaction evidence="1">
        <text>ATP + protein L-histidine = ADP + protein N-phospho-L-histidine.</text>
        <dbReference type="EC" id="2.7.13.3"/>
    </reaction>
</comment>
<accession>A0A561SUJ1</accession>
<keyword evidence="12" id="KW-1185">Reference proteome</keyword>
<protein>
    <recommendedName>
        <fullName evidence="2">histidine kinase</fullName>
        <ecNumber evidence="2">2.7.13.3</ecNumber>
    </recommendedName>
</protein>
<evidence type="ECO:0000256" key="6">
    <source>
        <dbReference type="ARBA" id="ARBA00022777"/>
    </source>
</evidence>
<dbReference type="PANTHER" id="PTHR45436:SF5">
    <property type="entry name" value="SENSOR HISTIDINE KINASE TRCS"/>
    <property type="match status" value="1"/>
</dbReference>
<keyword evidence="7 9" id="KW-1133">Transmembrane helix</keyword>
<keyword evidence="4" id="KW-0808">Transferase</keyword>
<dbReference type="AlphaFoldDB" id="A0A561SUJ1"/>
<dbReference type="EC" id="2.7.13.3" evidence="2"/>
<feature type="domain" description="Histidine kinase" evidence="10">
    <location>
        <begin position="352"/>
        <end position="460"/>
    </location>
</feature>
<feature type="region of interest" description="Disordered" evidence="8">
    <location>
        <begin position="514"/>
        <end position="670"/>
    </location>
</feature>
<evidence type="ECO:0000259" key="10">
    <source>
        <dbReference type="PROSITE" id="PS50109"/>
    </source>
</evidence>
<dbReference type="GO" id="GO:0000160">
    <property type="term" value="P:phosphorelay signal transduction system"/>
    <property type="evidence" value="ECO:0007669"/>
    <property type="project" value="TreeGrafter"/>
</dbReference>
<evidence type="ECO:0000256" key="7">
    <source>
        <dbReference type="ARBA" id="ARBA00022989"/>
    </source>
</evidence>
<dbReference type="Gene3D" id="3.30.565.10">
    <property type="entry name" value="Histidine kinase-like ATPase, C-terminal domain"/>
    <property type="match status" value="1"/>
</dbReference>
<dbReference type="GO" id="GO:0005886">
    <property type="term" value="C:plasma membrane"/>
    <property type="evidence" value="ECO:0007669"/>
    <property type="project" value="TreeGrafter"/>
</dbReference>
<feature type="compositionally biased region" description="Acidic residues" evidence="8">
    <location>
        <begin position="618"/>
        <end position="627"/>
    </location>
</feature>
<sequence>MYRSALQEHGNGVGDRTEQTSMQTSAPIGPPEEGTDRTGRAVNRLLAYLPRGNTLDDKSWQRRHRLLKWVLAIHVPAMAVLGLALQNTPLVVGYTLLAPVGFLVLGHVLRTRRLASFCVTGGLVFCSAGLVVLTSGSIEAHFHFFIIIGFIALYQDWVPFLWNVGFTFLSHGIGTIWLGGLIFSHAVGQANPWLWSFIHGIAVLFACVGMVIFWRITEDEQTEKEALGRQLITADAEIGRRRFTSEMLVNLARRNQSMLYRQLDIINQLEEKERDPDALSQLFTLDHLATRVRRNAESLLVLAGEQPPRTWSAPVPLRDVVRAAIAETEDLDRVVFAIDDRIAVSGASVADLTHLVAELTENAVRFSPPDTAVTIRARPDRRDESGYLLTIEDWGVGMPPADLIAANELLASPREVDLAVAQRLGFHVVARLAARHGISVSLGNTPGSGVTAVVALPAALFATAPAEPVLPLDAGVTEARPYVTGQVNRREPRLDNRPLENTGWVEPVSTTGAIRSVNGSARGPWTAVPTETVGSNRHGLDGAPDGGWRGWWNPESAGSPTRHSDRQPVGNGDGDDRGHGDGPAAAATRGSDWHPSPTPRERQALPAVPSRASTPEAGDADVPDDPDIPTPRRNGEAVTANGKPELRRRVPQAHLAPELRQATIGDTDAEPQIDGAAASALSRYQASRQAAQAVVDETGTAGGMRK</sequence>
<feature type="transmembrane region" description="Helical" evidence="9">
    <location>
        <begin position="164"/>
        <end position="187"/>
    </location>
</feature>
<keyword evidence="5 9" id="KW-0812">Transmembrane</keyword>
<dbReference type="Proteomes" id="UP000321261">
    <property type="component" value="Unassembled WGS sequence"/>
</dbReference>
<organism evidence="11 12">
    <name type="scientific">Pseudonocardia hierapolitana</name>
    <dbReference type="NCBI Taxonomy" id="1128676"/>
    <lineage>
        <taxon>Bacteria</taxon>
        <taxon>Bacillati</taxon>
        <taxon>Actinomycetota</taxon>
        <taxon>Actinomycetes</taxon>
        <taxon>Pseudonocardiales</taxon>
        <taxon>Pseudonocardiaceae</taxon>
        <taxon>Pseudonocardia</taxon>
    </lineage>
</organism>
<evidence type="ECO:0000256" key="3">
    <source>
        <dbReference type="ARBA" id="ARBA00022553"/>
    </source>
</evidence>
<dbReference type="GO" id="GO:0004673">
    <property type="term" value="F:protein histidine kinase activity"/>
    <property type="evidence" value="ECO:0007669"/>
    <property type="project" value="UniProtKB-EC"/>
</dbReference>
<dbReference type="Pfam" id="PF02518">
    <property type="entry name" value="HATPase_c"/>
    <property type="match status" value="1"/>
</dbReference>
<evidence type="ECO:0000256" key="4">
    <source>
        <dbReference type="ARBA" id="ARBA00022679"/>
    </source>
</evidence>
<dbReference type="EMBL" id="VIWU01000001">
    <property type="protein sequence ID" value="TWF78538.1"/>
    <property type="molecule type" value="Genomic_DNA"/>
</dbReference>
<dbReference type="SMART" id="SM00387">
    <property type="entry name" value="HATPase_c"/>
    <property type="match status" value="1"/>
</dbReference>
<keyword evidence="6 11" id="KW-0418">Kinase</keyword>
<feature type="transmembrane region" description="Helical" evidence="9">
    <location>
        <begin position="91"/>
        <end position="109"/>
    </location>
</feature>
<evidence type="ECO:0000256" key="9">
    <source>
        <dbReference type="SAM" id="Phobius"/>
    </source>
</evidence>
<comment type="caution">
    <text evidence="11">The sequence shown here is derived from an EMBL/GenBank/DDBJ whole genome shotgun (WGS) entry which is preliminary data.</text>
</comment>
<dbReference type="InterPro" id="IPR003594">
    <property type="entry name" value="HATPase_dom"/>
</dbReference>
<evidence type="ECO:0000256" key="2">
    <source>
        <dbReference type="ARBA" id="ARBA00012438"/>
    </source>
</evidence>
<dbReference type="InterPro" id="IPR036890">
    <property type="entry name" value="HATPase_C_sf"/>
</dbReference>
<feature type="region of interest" description="Disordered" evidence="8">
    <location>
        <begin position="1"/>
        <end position="37"/>
    </location>
</feature>
<evidence type="ECO:0000313" key="11">
    <source>
        <dbReference type="EMBL" id="TWF78538.1"/>
    </source>
</evidence>
<keyword evidence="3" id="KW-0597">Phosphoprotein</keyword>
<dbReference type="SUPFAM" id="SSF55874">
    <property type="entry name" value="ATPase domain of HSP90 chaperone/DNA topoisomerase II/histidine kinase"/>
    <property type="match status" value="1"/>
</dbReference>
<dbReference type="InterPro" id="IPR050428">
    <property type="entry name" value="TCS_sensor_his_kinase"/>
</dbReference>
<keyword evidence="9" id="KW-0472">Membrane</keyword>
<reference evidence="11 12" key="1">
    <citation type="submission" date="2019-06" db="EMBL/GenBank/DDBJ databases">
        <title>Sequencing the genomes of 1000 actinobacteria strains.</title>
        <authorList>
            <person name="Klenk H.-P."/>
        </authorList>
    </citation>
    <scope>NUCLEOTIDE SEQUENCE [LARGE SCALE GENOMIC DNA]</scope>
    <source>
        <strain evidence="11 12">DSM 45671</strain>
    </source>
</reference>
<dbReference type="PROSITE" id="PS50109">
    <property type="entry name" value="HIS_KIN"/>
    <property type="match status" value="1"/>
</dbReference>